<sequence length="577" mass="65544">MFSVFSASSCCKLCHDKTLSTEMDLVVLKMYSSILLKSLTATFALVVLSLNHPLQASELCTPVQDPSDFQLYTGKTIREVRFIRNDVFDLEQPNTYWFHRFANRTHIITTEATLQEDVLFKTGDALDADSLAETERLLRTRRYLRKVEVRVTHQCPDQQVIVTISSWDNWSLLPKVSASREGGESRSTFGLAEDNLFGTGNQINLDYEHDSERTSYLLNFRSPNMFGSHWGLNTRYADKSDGESYLIAVEKPFYRLSAPWSFALTLDQDSQDINEYLLGDEANEFQKQKRFFDVQGGIKVAAADLWVQRIFMGATHNEVQFEETADTLFGKPDKRDLSQFWLAWQYLQSDYRQMFNIYQFNRVEDINLGWQADVKLAYLAPMLGADDKGWQVTASAHKATELSADHYLLTSASASQLEQADISQTLVKTHLMLIHKFDPQHSLVGQLTYQYGHDLFRDERLSLGGDTGLRAFPLYYQTGERLALATMEYRYYSNLSIAQIFDVGYATFADMGRTWGDNPDLPGSSGVQTLYGVGAGIRLLSSHSSRGTMIHIDLTKAFGGDDDLSGVEWRILAKQSF</sequence>
<protein>
    <recommendedName>
        <fullName evidence="3">Bacterial surface antigen (D15) domain-containing protein</fullName>
    </recommendedName>
</protein>
<evidence type="ECO:0000313" key="4">
    <source>
        <dbReference type="EMBL" id="RRJ23972.1"/>
    </source>
</evidence>
<dbReference type="GO" id="GO:0098046">
    <property type="term" value="C:type V protein secretion system complex"/>
    <property type="evidence" value="ECO:0007669"/>
    <property type="project" value="TreeGrafter"/>
</dbReference>
<comment type="caution">
    <text evidence="4">The sequence shown here is derived from an EMBL/GenBank/DDBJ whole genome shotgun (WGS) entry which is preliminary data.</text>
</comment>
<name>A0A3P3QRY9_9GAMM</name>
<proteinExistence type="predicted"/>
<keyword evidence="2" id="KW-0472">Membrane</keyword>
<dbReference type="Proteomes" id="UP000276260">
    <property type="component" value="Unassembled WGS sequence"/>
</dbReference>
<reference evidence="4 5" key="1">
    <citation type="submission" date="2018-11" db="EMBL/GenBank/DDBJ databases">
        <title>Draft genome analysis of Rheinheimera mesophila isolated from an industrial waste site.</title>
        <authorList>
            <person name="Yu Q."/>
            <person name="Qi Y."/>
            <person name="Zhang H."/>
            <person name="Lu Y."/>
            <person name="Pu J."/>
        </authorList>
    </citation>
    <scope>NUCLEOTIDE SEQUENCE [LARGE SCALE GENOMIC DNA]</scope>
    <source>
        <strain evidence="4 5">IITR13</strain>
    </source>
</reference>
<evidence type="ECO:0000256" key="1">
    <source>
        <dbReference type="ARBA" id="ARBA00004370"/>
    </source>
</evidence>
<dbReference type="PANTHER" id="PTHR34597">
    <property type="entry name" value="SLR1661 PROTEIN"/>
    <property type="match status" value="1"/>
</dbReference>
<dbReference type="InterPro" id="IPR051544">
    <property type="entry name" value="TPS_OM_transporter"/>
</dbReference>
<comment type="subcellular location">
    <subcellularLocation>
        <location evidence="1">Membrane</location>
    </subcellularLocation>
</comment>
<gene>
    <name evidence="4" type="ORF">EIK76_07970</name>
</gene>
<evidence type="ECO:0000256" key="2">
    <source>
        <dbReference type="ARBA" id="ARBA00023136"/>
    </source>
</evidence>
<keyword evidence="5" id="KW-1185">Reference proteome</keyword>
<dbReference type="InterPro" id="IPR000184">
    <property type="entry name" value="Bac_surfAg_D15"/>
</dbReference>
<dbReference type="OrthoDB" id="6306838at2"/>
<organism evidence="4 5">
    <name type="scientific">Rheinheimera mesophila</name>
    <dbReference type="NCBI Taxonomy" id="1547515"/>
    <lineage>
        <taxon>Bacteria</taxon>
        <taxon>Pseudomonadati</taxon>
        <taxon>Pseudomonadota</taxon>
        <taxon>Gammaproteobacteria</taxon>
        <taxon>Chromatiales</taxon>
        <taxon>Chromatiaceae</taxon>
        <taxon>Rheinheimera</taxon>
    </lineage>
</organism>
<dbReference type="GO" id="GO:0046819">
    <property type="term" value="P:protein secretion by the type V secretion system"/>
    <property type="evidence" value="ECO:0007669"/>
    <property type="project" value="TreeGrafter"/>
</dbReference>
<dbReference type="Gene3D" id="2.40.160.50">
    <property type="entry name" value="membrane protein fhac: a member of the omp85/tpsb transporter family"/>
    <property type="match status" value="1"/>
</dbReference>
<dbReference type="EMBL" id="RRCF01000001">
    <property type="protein sequence ID" value="RRJ23972.1"/>
    <property type="molecule type" value="Genomic_DNA"/>
</dbReference>
<dbReference type="GO" id="GO:0008320">
    <property type="term" value="F:protein transmembrane transporter activity"/>
    <property type="evidence" value="ECO:0007669"/>
    <property type="project" value="TreeGrafter"/>
</dbReference>
<evidence type="ECO:0000313" key="5">
    <source>
        <dbReference type="Proteomes" id="UP000276260"/>
    </source>
</evidence>
<dbReference type="Pfam" id="PF01103">
    <property type="entry name" value="Omp85"/>
    <property type="match status" value="1"/>
</dbReference>
<feature type="domain" description="Bacterial surface antigen (D15)" evidence="3">
    <location>
        <begin position="195"/>
        <end position="541"/>
    </location>
</feature>
<dbReference type="PANTHER" id="PTHR34597:SF3">
    <property type="entry name" value="OUTER MEMBRANE TRANSPORTER CDIB"/>
    <property type="match status" value="1"/>
</dbReference>
<evidence type="ECO:0000259" key="3">
    <source>
        <dbReference type="Pfam" id="PF01103"/>
    </source>
</evidence>
<accession>A0A3P3QRY9</accession>
<dbReference type="GO" id="GO:0019867">
    <property type="term" value="C:outer membrane"/>
    <property type="evidence" value="ECO:0007669"/>
    <property type="project" value="InterPro"/>
</dbReference>
<dbReference type="AlphaFoldDB" id="A0A3P3QRY9"/>